<gene>
    <name evidence="1" type="ORF">OG835_41250</name>
</gene>
<evidence type="ECO:0000313" key="1">
    <source>
        <dbReference type="EMBL" id="WSC03405.1"/>
    </source>
</evidence>
<sequence>MFDGLKDLKDKAGELAAEHSEAVGKGLEKLAEVVDDKTDGKHSDKIDAGVEKAKDFIEGLDERKSSD</sequence>
<accession>A0ACD4ZY35</accession>
<proteinExistence type="predicted"/>
<organism evidence="1 2">
    <name type="scientific">Streptomyces scopuliridis</name>
    <dbReference type="NCBI Taxonomy" id="452529"/>
    <lineage>
        <taxon>Bacteria</taxon>
        <taxon>Bacillati</taxon>
        <taxon>Actinomycetota</taxon>
        <taxon>Actinomycetes</taxon>
        <taxon>Kitasatosporales</taxon>
        <taxon>Streptomycetaceae</taxon>
        <taxon>Streptomyces</taxon>
    </lineage>
</organism>
<keyword evidence="2" id="KW-1185">Reference proteome</keyword>
<protein>
    <submittedName>
        <fullName evidence="1">Antitoxin</fullName>
    </submittedName>
</protein>
<reference evidence="1" key="1">
    <citation type="submission" date="2022-10" db="EMBL/GenBank/DDBJ databases">
        <title>The complete genomes of actinobacterial strains from the NBC collection.</title>
        <authorList>
            <person name="Joergensen T.S."/>
            <person name="Alvarez Arevalo M."/>
            <person name="Sterndorff E.B."/>
            <person name="Faurdal D."/>
            <person name="Vuksanovic O."/>
            <person name="Mourched A.-S."/>
            <person name="Charusanti P."/>
            <person name="Shaw S."/>
            <person name="Blin K."/>
            <person name="Weber T."/>
        </authorList>
    </citation>
    <scope>NUCLEOTIDE SEQUENCE</scope>
    <source>
        <strain evidence="1">NBC 01771</strain>
    </source>
</reference>
<dbReference type="EMBL" id="CP109109">
    <property type="protein sequence ID" value="WSC03405.1"/>
    <property type="molecule type" value="Genomic_DNA"/>
</dbReference>
<evidence type="ECO:0000313" key="2">
    <source>
        <dbReference type="Proteomes" id="UP001348369"/>
    </source>
</evidence>
<dbReference type="Proteomes" id="UP001348369">
    <property type="component" value="Chromosome"/>
</dbReference>
<name>A0ACD4ZY35_9ACTN</name>